<reference evidence="1 3" key="1">
    <citation type="journal article" date="2011" name="Nature">
        <title>The Medicago genome provides insight into the evolution of rhizobial symbioses.</title>
        <authorList>
            <person name="Young N.D."/>
            <person name="Debelle F."/>
            <person name="Oldroyd G.E."/>
            <person name="Geurts R."/>
            <person name="Cannon S.B."/>
            <person name="Udvardi M.K."/>
            <person name="Benedito V.A."/>
            <person name="Mayer K.F."/>
            <person name="Gouzy J."/>
            <person name="Schoof H."/>
            <person name="Van de Peer Y."/>
            <person name="Proost S."/>
            <person name="Cook D.R."/>
            <person name="Meyers B.C."/>
            <person name="Spannagl M."/>
            <person name="Cheung F."/>
            <person name="De Mita S."/>
            <person name="Krishnakumar V."/>
            <person name="Gundlach H."/>
            <person name="Zhou S."/>
            <person name="Mudge J."/>
            <person name="Bharti A.K."/>
            <person name="Murray J.D."/>
            <person name="Naoumkina M.A."/>
            <person name="Rosen B."/>
            <person name="Silverstein K.A."/>
            <person name="Tang H."/>
            <person name="Rombauts S."/>
            <person name="Zhao P.X."/>
            <person name="Zhou P."/>
            <person name="Barbe V."/>
            <person name="Bardou P."/>
            <person name="Bechner M."/>
            <person name="Bellec A."/>
            <person name="Berger A."/>
            <person name="Berges H."/>
            <person name="Bidwell S."/>
            <person name="Bisseling T."/>
            <person name="Choisne N."/>
            <person name="Couloux A."/>
            <person name="Denny R."/>
            <person name="Deshpande S."/>
            <person name="Dai X."/>
            <person name="Doyle J.J."/>
            <person name="Dudez A.M."/>
            <person name="Farmer A.D."/>
            <person name="Fouteau S."/>
            <person name="Franken C."/>
            <person name="Gibelin C."/>
            <person name="Gish J."/>
            <person name="Goldstein S."/>
            <person name="Gonzalez A.J."/>
            <person name="Green P.J."/>
            <person name="Hallab A."/>
            <person name="Hartog M."/>
            <person name="Hua A."/>
            <person name="Humphray S.J."/>
            <person name="Jeong D.H."/>
            <person name="Jing Y."/>
            <person name="Jocker A."/>
            <person name="Kenton S.M."/>
            <person name="Kim D.J."/>
            <person name="Klee K."/>
            <person name="Lai H."/>
            <person name="Lang C."/>
            <person name="Lin S."/>
            <person name="Macmil S.L."/>
            <person name="Magdelenat G."/>
            <person name="Matthews L."/>
            <person name="McCorrison J."/>
            <person name="Monaghan E.L."/>
            <person name="Mun J.H."/>
            <person name="Najar F.Z."/>
            <person name="Nicholson C."/>
            <person name="Noirot C."/>
            <person name="O'Bleness M."/>
            <person name="Paule C.R."/>
            <person name="Poulain J."/>
            <person name="Prion F."/>
            <person name="Qin B."/>
            <person name="Qu C."/>
            <person name="Retzel E.F."/>
            <person name="Riddle C."/>
            <person name="Sallet E."/>
            <person name="Samain S."/>
            <person name="Samson N."/>
            <person name="Sanders I."/>
            <person name="Saurat O."/>
            <person name="Scarpelli C."/>
            <person name="Schiex T."/>
            <person name="Segurens B."/>
            <person name="Severin A.J."/>
            <person name="Sherrier D.J."/>
            <person name="Shi R."/>
            <person name="Sims S."/>
            <person name="Singer S.R."/>
            <person name="Sinharoy S."/>
            <person name="Sterck L."/>
            <person name="Viollet A."/>
            <person name="Wang B.B."/>
            <person name="Wang K."/>
            <person name="Wang M."/>
            <person name="Wang X."/>
            <person name="Warfsmann J."/>
            <person name="Weissenbach J."/>
            <person name="White D.D."/>
            <person name="White J.D."/>
            <person name="Wiley G.B."/>
            <person name="Wincker P."/>
            <person name="Xing Y."/>
            <person name="Yang L."/>
            <person name="Yao Z."/>
            <person name="Ying F."/>
            <person name="Zhai J."/>
            <person name="Zhou L."/>
            <person name="Zuber A."/>
            <person name="Denarie J."/>
            <person name="Dixon R.A."/>
            <person name="May G.D."/>
            <person name="Schwartz D.C."/>
            <person name="Rogers J."/>
            <person name="Quetier F."/>
            <person name="Town C.D."/>
            <person name="Roe B.A."/>
        </authorList>
    </citation>
    <scope>NUCLEOTIDE SEQUENCE [LARGE SCALE GENOMIC DNA]</scope>
    <source>
        <strain evidence="1">A17</strain>
        <strain evidence="2 3">cv. Jemalong A17</strain>
    </source>
</reference>
<evidence type="ECO:0000313" key="2">
    <source>
        <dbReference type="EnsemblPlants" id="KEH17186"/>
    </source>
</evidence>
<gene>
    <name evidence="1" type="ORF">MTR_0035s0070</name>
</gene>
<proteinExistence type="predicted"/>
<dbReference type="EnsemblPlants" id="KEH17186">
    <property type="protein sequence ID" value="KEH17186"/>
    <property type="gene ID" value="MTR_0035s0070"/>
</dbReference>
<dbReference type="HOGENOM" id="CLU_1789821_0_0_1"/>
<protein>
    <submittedName>
        <fullName evidence="1 2">Uncharacterized protein</fullName>
    </submittedName>
</protein>
<reference evidence="1 3" key="2">
    <citation type="journal article" date="2014" name="BMC Genomics">
        <title>An improved genome release (version Mt4.0) for the model legume Medicago truncatula.</title>
        <authorList>
            <person name="Tang H."/>
            <person name="Krishnakumar V."/>
            <person name="Bidwell S."/>
            <person name="Rosen B."/>
            <person name="Chan A."/>
            <person name="Zhou S."/>
            <person name="Gentzbittel L."/>
            <person name="Childs K.L."/>
            <person name="Yandell M."/>
            <person name="Gundlach H."/>
            <person name="Mayer K.F."/>
            <person name="Schwartz D.C."/>
            <person name="Town C.D."/>
        </authorList>
    </citation>
    <scope>GENOME REANNOTATION</scope>
    <source>
        <strain evidence="1">A17</strain>
        <strain evidence="2 3">cv. Jemalong A17</strain>
    </source>
</reference>
<accession>A0A072TIY9</accession>
<organism evidence="1 3">
    <name type="scientific">Medicago truncatula</name>
    <name type="common">Barrel medic</name>
    <name type="synonym">Medicago tribuloides</name>
    <dbReference type="NCBI Taxonomy" id="3880"/>
    <lineage>
        <taxon>Eukaryota</taxon>
        <taxon>Viridiplantae</taxon>
        <taxon>Streptophyta</taxon>
        <taxon>Embryophyta</taxon>
        <taxon>Tracheophyta</taxon>
        <taxon>Spermatophyta</taxon>
        <taxon>Magnoliopsida</taxon>
        <taxon>eudicotyledons</taxon>
        <taxon>Gunneridae</taxon>
        <taxon>Pentapetalae</taxon>
        <taxon>rosids</taxon>
        <taxon>fabids</taxon>
        <taxon>Fabales</taxon>
        <taxon>Fabaceae</taxon>
        <taxon>Papilionoideae</taxon>
        <taxon>50 kb inversion clade</taxon>
        <taxon>NPAAA clade</taxon>
        <taxon>Hologalegina</taxon>
        <taxon>IRL clade</taxon>
        <taxon>Trifolieae</taxon>
        <taxon>Medicago</taxon>
    </lineage>
</organism>
<dbReference type="Proteomes" id="UP000002051">
    <property type="component" value="Unassembled WGS sequence"/>
</dbReference>
<dbReference type="AlphaFoldDB" id="A0A072TIY9"/>
<name>A0A072TIY9_MEDTR</name>
<keyword evidence="3" id="KW-1185">Reference proteome</keyword>
<sequence>MDNFGVNKALSISGLRAPIQATATSERDIFVNSLKLRFRTYSVEFDPTNENSCLPGLLIEDFGSKLQPYILLIDPKLHKFESIVIKLTYNEEDDDESNNEETSMDDLKILLTDEETSRDGLLTWATICCNITCYIKGWSEDIINR</sequence>
<reference evidence="2" key="3">
    <citation type="submission" date="2015-06" db="UniProtKB">
        <authorList>
            <consortium name="EnsemblPlants"/>
        </authorList>
    </citation>
    <scope>IDENTIFICATION</scope>
    <source>
        <strain evidence="2">cv. Jemalong A17</strain>
    </source>
</reference>
<evidence type="ECO:0000313" key="1">
    <source>
        <dbReference type="EMBL" id="KEH17186.1"/>
    </source>
</evidence>
<evidence type="ECO:0000313" key="3">
    <source>
        <dbReference type="Proteomes" id="UP000002051"/>
    </source>
</evidence>
<dbReference type="EMBL" id="KL402760">
    <property type="protein sequence ID" value="KEH17186.1"/>
    <property type="molecule type" value="Genomic_DNA"/>
</dbReference>